<name>A0ABY4AKN6_9BURK</name>
<dbReference type="NCBIfam" id="TIGR00369">
    <property type="entry name" value="unchar_dom_1"/>
    <property type="match status" value="1"/>
</dbReference>
<dbReference type="Proteomes" id="UP000831607">
    <property type="component" value="Chromosome"/>
</dbReference>
<evidence type="ECO:0000256" key="1">
    <source>
        <dbReference type="ARBA" id="ARBA00022801"/>
    </source>
</evidence>
<dbReference type="InterPro" id="IPR006683">
    <property type="entry name" value="Thioestr_dom"/>
</dbReference>
<evidence type="ECO:0000313" key="4">
    <source>
        <dbReference type="Proteomes" id="UP000831607"/>
    </source>
</evidence>
<organism evidence="3 4">
    <name type="scientific">Orrella daihaiensis</name>
    <dbReference type="NCBI Taxonomy" id="2782176"/>
    <lineage>
        <taxon>Bacteria</taxon>
        <taxon>Pseudomonadati</taxon>
        <taxon>Pseudomonadota</taxon>
        <taxon>Betaproteobacteria</taxon>
        <taxon>Burkholderiales</taxon>
        <taxon>Alcaligenaceae</taxon>
        <taxon>Orrella</taxon>
    </lineage>
</organism>
<dbReference type="InterPro" id="IPR029069">
    <property type="entry name" value="HotDog_dom_sf"/>
</dbReference>
<keyword evidence="4" id="KW-1185">Reference proteome</keyword>
<proteinExistence type="predicted"/>
<dbReference type="InterPro" id="IPR003736">
    <property type="entry name" value="PAAI_dom"/>
</dbReference>
<dbReference type="Pfam" id="PF03061">
    <property type="entry name" value="4HBT"/>
    <property type="match status" value="1"/>
</dbReference>
<feature type="domain" description="Thioesterase" evidence="2">
    <location>
        <begin position="55"/>
        <end position="129"/>
    </location>
</feature>
<dbReference type="PANTHER" id="PTHR43240">
    <property type="entry name" value="1,4-DIHYDROXY-2-NAPHTHOYL-COA THIOESTERASE 1"/>
    <property type="match status" value="1"/>
</dbReference>
<dbReference type="CDD" id="cd03443">
    <property type="entry name" value="PaaI_thioesterase"/>
    <property type="match status" value="1"/>
</dbReference>
<accession>A0ABY4AKN6</accession>
<gene>
    <name evidence="3" type="ORF">DHf2319_11095</name>
</gene>
<dbReference type="PANTHER" id="PTHR43240:SF8">
    <property type="entry name" value="PHENYLACETIC ACID DEGRADATION-RELATED PROTEIN"/>
    <property type="match status" value="1"/>
</dbReference>
<protein>
    <submittedName>
        <fullName evidence="3">PaaI family thioesterase</fullName>
    </submittedName>
</protein>
<dbReference type="EMBL" id="CP063982">
    <property type="protein sequence ID" value="UOD49970.1"/>
    <property type="molecule type" value="Genomic_DNA"/>
</dbReference>
<dbReference type="RefSeq" id="WP_243478365.1">
    <property type="nucleotide sequence ID" value="NZ_CP063982.1"/>
</dbReference>
<evidence type="ECO:0000259" key="2">
    <source>
        <dbReference type="Pfam" id="PF03061"/>
    </source>
</evidence>
<evidence type="ECO:0000313" key="3">
    <source>
        <dbReference type="EMBL" id="UOD49970.1"/>
    </source>
</evidence>
<reference evidence="3 4" key="1">
    <citation type="submission" date="2020-11" db="EMBL/GenBank/DDBJ databases">
        <title>Algicoccus daihaiensis sp.nov., isolated from Daihai Lake in Inner Mongolia.</title>
        <authorList>
            <person name="Kai J."/>
        </authorList>
    </citation>
    <scope>NUCLEOTIDE SEQUENCE [LARGE SCALE GENOMIC DNA]</scope>
    <source>
        <strain evidence="4">f23</strain>
    </source>
</reference>
<dbReference type="SUPFAM" id="SSF54637">
    <property type="entry name" value="Thioesterase/thiol ester dehydrase-isomerase"/>
    <property type="match status" value="1"/>
</dbReference>
<dbReference type="Gene3D" id="3.10.129.10">
    <property type="entry name" value="Hotdog Thioesterase"/>
    <property type="match status" value="1"/>
</dbReference>
<keyword evidence="1" id="KW-0378">Hydrolase</keyword>
<sequence>MTHLRANITLDVLTARLGQSDNLPRHLGIELTHLEPLCLESRMQLQARHFAPNTYLHAGSVVTLADTTAGFATYAHLPEGAYSFTTIELKSNFLGTVRQGAITCRSWAQHLGRNTHVWDAEVFAEDSGKKIALFRCTQMILWPKSGEK</sequence>